<name>A0ABQ7R1N7_PLUXY</name>
<feature type="region of interest" description="Disordered" evidence="1">
    <location>
        <begin position="1"/>
        <end position="24"/>
    </location>
</feature>
<evidence type="ECO:0000256" key="1">
    <source>
        <dbReference type="SAM" id="MobiDB-lite"/>
    </source>
</evidence>
<proteinExistence type="predicted"/>
<dbReference type="Pfam" id="PF25532">
    <property type="entry name" value="CH_CAMSAP2_N"/>
    <property type="match status" value="1"/>
</dbReference>
<feature type="non-terminal residue" evidence="3">
    <location>
        <position position="53"/>
    </location>
</feature>
<feature type="domain" description="CASAMP N-terminal" evidence="2">
    <location>
        <begin position="11"/>
        <end position="53"/>
    </location>
</feature>
<comment type="caution">
    <text evidence="3">The sequence shown here is derived from an EMBL/GenBank/DDBJ whole genome shotgun (WGS) entry which is preliminary data.</text>
</comment>
<gene>
    <name evidence="3" type="ORF">JYU34_002189</name>
</gene>
<protein>
    <recommendedName>
        <fullName evidence="2">CASAMP N-terminal domain-containing protein</fullName>
    </recommendedName>
</protein>
<evidence type="ECO:0000313" key="3">
    <source>
        <dbReference type="EMBL" id="KAG7311186.1"/>
    </source>
</evidence>
<accession>A0ABQ7R1N7</accession>
<dbReference type="InterPro" id="IPR032940">
    <property type="entry name" value="CAMSAP"/>
</dbReference>
<organism evidence="3 4">
    <name type="scientific">Plutella xylostella</name>
    <name type="common">Diamondback moth</name>
    <name type="synonym">Plutella maculipennis</name>
    <dbReference type="NCBI Taxonomy" id="51655"/>
    <lineage>
        <taxon>Eukaryota</taxon>
        <taxon>Metazoa</taxon>
        <taxon>Ecdysozoa</taxon>
        <taxon>Arthropoda</taxon>
        <taxon>Hexapoda</taxon>
        <taxon>Insecta</taxon>
        <taxon>Pterygota</taxon>
        <taxon>Neoptera</taxon>
        <taxon>Endopterygota</taxon>
        <taxon>Lepidoptera</taxon>
        <taxon>Glossata</taxon>
        <taxon>Ditrysia</taxon>
        <taxon>Yponomeutoidea</taxon>
        <taxon>Plutellidae</taxon>
        <taxon>Plutella</taxon>
    </lineage>
</organism>
<reference evidence="3 4" key="1">
    <citation type="submission" date="2021-06" db="EMBL/GenBank/DDBJ databases">
        <title>A haploid diamondback moth (Plutella xylostella L.) genome assembly resolves 31 chromosomes and identifies a diamide resistance mutation.</title>
        <authorList>
            <person name="Ward C.M."/>
            <person name="Perry K.D."/>
            <person name="Baker G."/>
            <person name="Powis K."/>
            <person name="Heckel D.G."/>
            <person name="Baxter S.W."/>
        </authorList>
    </citation>
    <scope>NUCLEOTIDE SEQUENCE [LARGE SCALE GENOMIC DNA]</scope>
    <source>
        <strain evidence="3 4">LV</strain>
        <tissue evidence="3">Single pupa</tissue>
    </source>
</reference>
<dbReference type="PANTHER" id="PTHR21595">
    <property type="entry name" value="PATRONIN"/>
    <property type="match status" value="1"/>
</dbReference>
<evidence type="ECO:0000313" key="4">
    <source>
        <dbReference type="Proteomes" id="UP000823941"/>
    </source>
</evidence>
<sequence>MDRQGRSVGTMEASDTLDTKQSKQRASIKWLLSKAFNNRVPDNLQEPFYRDHE</sequence>
<dbReference type="EMBL" id="JAHIBW010000004">
    <property type="protein sequence ID" value="KAG7311186.1"/>
    <property type="molecule type" value="Genomic_DNA"/>
</dbReference>
<evidence type="ECO:0000259" key="2">
    <source>
        <dbReference type="Pfam" id="PF25532"/>
    </source>
</evidence>
<keyword evidence="4" id="KW-1185">Reference proteome</keyword>
<dbReference type="InterPro" id="IPR058042">
    <property type="entry name" value="CAMSAP_N"/>
</dbReference>
<dbReference type="PANTHER" id="PTHR21595:SF0">
    <property type="entry name" value="PATRONIN"/>
    <property type="match status" value="1"/>
</dbReference>
<dbReference type="Proteomes" id="UP000823941">
    <property type="component" value="Chromosome 4"/>
</dbReference>